<reference evidence="2" key="1">
    <citation type="journal article" date="2019" name="Int. J. Syst. Evol. Microbiol.">
        <title>The Global Catalogue of Microorganisms (GCM) 10K type strain sequencing project: providing services to taxonomists for standard genome sequencing and annotation.</title>
        <authorList>
            <consortium name="The Broad Institute Genomics Platform"/>
            <consortium name="The Broad Institute Genome Sequencing Center for Infectious Disease"/>
            <person name="Wu L."/>
            <person name="Ma J."/>
        </authorList>
    </citation>
    <scope>NUCLEOTIDE SEQUENCE [LARGE SCALE GENOMIC DNA]</scope>
    <source>
        <strain evidence="2">JCM 17939</strain>
    </source>
</reference>
<dbReference type="SUPFAM" id="SSF143212">
    <property type="entry name" value="Rv2632c-like"/>
    <property type="match status" value="1"/>
</dbReference>
<proteinExistence type="predicted"/>
<dbReference type="Proteomes" id="UP001501442">
    <property type="component" value="Unassembled WGS sequence"/>
</dbReference>
<organism evidence="1 2">
    <name type="scientific">Actinoallomurus vinaceus</name>
    <dbReference type="NCBI Taxonomy" id="1080074"/>
    <lineage>
        <taxon>Bacteria</taxon>
        <taxon>Bacillati</taxon>
        <taxon>Actinomycetota</taxon>
        <taxon>Actinomycetes</taxon>
        <taxon>Streptosporangiales</taxon>
        <taxon>Thermomonosporaceae</taxon>
        <taxon>Actinoallomurus</taxon>
    </lineage>
</organism>
<sequence>MKQVNMMETKQWSVQIGITESGKDTRVRAVLTTMNGTTLEGLGHARRHPRDRVVPEIGDELAAGRALIDLGSRLVQLATADIAESVTQ</sequence>
<name>A0ABP8UFN2_9ACTN</name>
<dbReference type="EMBL" id="BAABHK010000007">
    <property type="protein sequence ID" value="GAA4629292.1"/>
    <property type="molecule type" value="Genomic_DNA"/>
</dbReference>
<gene>
    <name evidence="1" type="ORF">GCM10023196_049420</name>
</gene>
<comment type="caution">
    <text evidence="1">The sequence shown here is derived from an EMBL/GenBank/DDBJ whole genome shotgun (WGS) entry which is preliminary data.</text>
</comment>
<protein>
    <submittedName>
        <fullName evidence="1">DUF1876 domain-containing protein</fullName>
    </submittedName>
</protein>
<dbReference type="RefSeq" id="WP_345433361.1">
    <property type="nucleotide sequence ID" value="NZ_BAABHK010000007.1"/>
</dbReference>
<evidence type="ECO:0000313" key="1">
    <source>
        <dbReference type="EMBL" id="GAA4629292.1"/>
    </source>
</evidence>
<dbReference type="InterPro" id="IPR038070">
    <property type="entry name" value="Rv2632c-like_sf"/>
</dbReference>
<dbReference type="Pfam" id="PF08962">
    <property type="entry name" value="Rv2632c-like"/>
    <property type="match status" value="1"/>
</dbReference>
<accession>A0ABP8UFN2</accession>
<keyword evidence="2" id="KW-1185">Reference proteome</keyword>
<evidence type="ECO:0000313" key="2">
    <source>
        <dbReference type="Proteomes" id="UP001501442"/>
    </source>
</evidence>
<dbReference type="InterPro" id="IPR015057">
    <property type="entry name" value="Rv2632c-like"/>
</dbReference>
<dbReference type="Gene3D" id="3.30.160.240">
    <property type="entry name" value="Rv1738"/>
    <property type="match status" value="1"/>
</dbReference>